<evidence type="ECO:0000256" key="4">
    <source>
        <dbReference type="RuleBase" id="RU362068"/>
    </source>
</evidence>
<comment type="catalytic activity">
    <reaction evidence="4">
        <text>(R)-pantoate + NADP(+) = 2-dehydropantoate + NADPH + H(+)</text>
        <dbReference type="Rhea" id="RHEA:16233"/>
        <dbReference type="ChEBI" id="CHEBI:11561"/>
        <dbReference type="ChEBI" id="CHEBI:15378"/>
        <dbReference type="ChEBI" id="CHEBI:15980"/>
        <dbReference type="ChEBI" id="CHEBI:57783"/>
        <dbReference type="ChEBI" id="CHEBI:58349"/>
        <dbReference type="EC" id="1.1.1.169"/>
    </reaction>
</comment>
<reference evidence="7" key="1">
    <citation type="submission" date="2022-08" db="EMBL/GenBank/DDBJ databases">
        <title>Alicyclobacillus dauci DSM2870, complete genome.</title>
        <authorList>
            <person name="Wang Q."/>
            <person name="Cai R."/>
            <person name="Wang Z."/>
        </authorList>
    </citation>
    <scope>NUCLEOTIDE SEQUENCE</scope>
    <source>
        <strain evidence="7">DSM 28700</strain>
    </source>
</reference>
<dbReference type="SUPFAM" id="SSF48179">
    <property type="entry name" value="6-phosphogluconate dehydrogenase C-terminal domain-like"/>
    <property type="match status" value="1"/>
</dbReference>
<comment type="pathway">
    <text evidence="4">Cofactor biosynthesis; (R)-pantothenate biosynthesis; (R)-pantoate from 3-methyl-2-oxobutanoate: step 2/2.</text>
</comment>
<dbReference type="Proteomes" id="UP001164803">
    <property type="component" value="Chromosome"/>
</dbReference>
<evidence type="ECO:0000259" key="5">
    <source>
        <dbReference type="Pfam" id="PF02558"/>
    </source>
</evidence>
<comment type="similarity">
    <text evidence="1 4">Belongs to the ketopantoate reductase family.</text>
</comment>
<protein>
    <recommendedName>
        <fullName evidence="4">2-dehydropantoate 2-reductase</fullName>
        <ecNumber evidence="4">1.1.1.169</ecNumber>
    </recommendedName>
    <alternativeName>
        <fullName evidence="4">Ketopantoate reductase</fullName>
    </alternativeName>
</protein>
<evidence type="ECO:0000256" key="2">
    <source>
        <dbReference type="ARBA" id="ARBA00022857"/>
    </source>
</evidence>
<gene>
    <name evidence="7" type="ORF">NZD86_22790</name>
</gene>
<dbReference type="Gene3D" id="3.40.50.720">
    <property type="entry name" value="NAD(P)-binding Rossmann-like Domain"/>
    <property type="match status" value="1"/>
</dbReference>
<proteinExistence type="inferred from homology"/>
<sequence>MKRIENVSLIGLGAIGAAYASRLHDMDPDCIQIIADENRMRRLQGREVLVNGRGYEFRYISPNVDTRPADLVIVAVKYEGLELAIEQIKRHVGPDTIILPLLNGISSEEAIGSVYGHDKVLHAMCVAIDAVREDTSIRFSSIGRICFGELQNVHYSENVQRVKELFDRANIPYAIPEDMQRTMWWKFMVNVGVNQTSAVLKAPYGVFQNLQDARELMISAMREVIMLSQKVGVNLTEEDIETFMGILNGMSPEGKTSMLQDIEAGRKTEVEYLAGKVCELGRQHCVPTPTNDMLYKIIRTMEQMNSMR</sequence>
<dbReference type="Pfam" id="PF08546">
    <property type="entry name" value="ApbA_C"/>
    <property type="match status" value="1"/>
</dbReference>
<evidence type="ECO:0000313" key="7">
    <source>
        <dbReference type="EMBL" id="WAH36951.1"/>
    </source>
</evidence>
<organism evidence="7 8">
    <name type="scientific">Alicyclobacillus dauci</name>
    <dbReference type="NCBI Taxonomy" id="1475485"/>
    <lineage>
        <taxon>Bacteria</taxon>
        <taxon>Bacillati</taxon>
        <taxon>Bacillota</taxon>
        <taxon>Bacilli</taxon>
        <taxon>Bacillales</taxon>
        <taxon>Alicyclobacillaceae</taxon>
        <taxon>Alicyclobacillus</taxon>
    </lineage>
</organism>
<keyword evidence="8" id="KW-1185">Reference proteome</keyword>
<dbReference type="InterPro" id="IPR013328">
    <property type="entry name" value="6PGD_dom2"/>
</dbReference>
<dbReference type="EC" id="1.1.1.169" evidence="4"/>
<dbReference type="NCBIfam" id="TIGR00745">
    <property type="entry name" value="apbA_panE"/>
    <property type="match status" value="1"/>
</dbReference>
<keyword evidence="3 4" id="KW-0560">Oxidoreductase</keyword>
<dbReference type="RefSeq" id="WP_268044358.1">
    <property type="nucleotide sequence ID" value="NZ_CP104064.1"/>
</dbReference>
<name>A0ABY6Z3P3_9BACL</name>
<dbReference type="InterPro" id="IPR003710">
    <property type="entry name" value="ApbA"/>
</dbReference>
<evidence type="ECO:0000313" key="8">
    <source>
        <dbReference type="Proteomes" id="UP001164803"/>
    </source>
</evidence>
<dbReference type="InterPro" id="IPR008927">
    <property type="entry name" value="6-PGluconate_DH-like_C_sf"/>
</dbReference>
<dbReference type="InterPro" id="IPR013332">
    <property type="entry name" value="KPR_N"/>
</dbReference>
<accession>A0ABY6Z3P3</accession>
<dbReference type="InterPro" id="IPR013752">
    <property type="entry name" value="KPA_reductase"/>
</dbReference>
<feature type="domain" description="Ketopantoate reductase N-terminal" evidence="5">
    <location>
        <begin position="9"/>
        <end position="151"/>
    </location>
</feature>
<dbReference type="EMBL" id="CP104064">
    <property type="protein sequence ID" value="WAH36951.1"/>
    <property type="molecule type" value="Genomic_DNA"/>
</dbReference>
<comment type="function">
    <text evidence="4">Catalyzes the NADPH-dependent reduction of ketopantoate into pantoic acid.</text>
</comment>
<evidence type="ECO:0000259" key="6">
    <source>
        <dbReference type="Pfam" id="PF08546"/>
    </source>
</evidence>
<keyword evidence="4" id="KW-0566">Pantothenate biosynthesis</keyword>
<evidence type="ECO:0000256" key="1">
    <source>
        <dbReference type="ARBA" id="ARBA00007870"/>
    </source>
</evidence>
<dbReference type="InterPro" id="IPR051402">
    <property type="entry name" value="KPR-Related"/>
</dbReference>
<dbReference type="Gene3D" id="1.10.1040.10">
    <property type="entry name" value="N-(1-d-carboxylethyl)-l-norvaline Dehydrogenase, domain 2"/>
    <property type="match status" value="1"/>
</dbReference>
<dbReference type="SUPFAM" id="SSF51735">
    <property type="entry name" value="NAD(P)-binding Rossmann-fold domains"/>
    <property type="match status" value="1"/>
</dbReference>
<dbReference type="Pfam" id="PF02558">
    <property type="entry name" value="ApbA"/>
    <property type="match status" value="1"/>
</dbReference>
<feature type="domain" description="Ketopantoate reductase C-terminal" evidence="6">
    <location>
        <begin position="178"/>
        <end position="302"/>
    </location>
</feature>
<keyword evidence="2 4" id="KW-0521">NADP</keyword>
<dbReference type="InterPro" id="IPR036291">
    <property type="entry name" value="NAD(P)-bd_dom_sf"/>
</dbReference>
<dbReference type="PANTHER" id="PTHR21708">
    <property type="entry name" value="PROBABLE 2-DEHYDROPANTOATE 2-REDUCTASE"/>
    <property type="match status" value="1"/>
</dbReference>
<dbReference type="PANTHER" id="PTHR21708:SF26">
    <property type="entry name" value="2-DEHYDROPANTOATE 2-REDUCTASE"/>
    <property type="match status" value="1"/>
</dbReference>
<evidence type="ECO:0000256" key="3">
    <source>
        <dbReference type="ARBA" id="ARBA00023002"/>
    </source>
</evidence>